<dbReference type="AlphaFoldDB" id="A0A1J5SZ61"/>
<protein>
    <submittedName>
        <fullName evidence="3">Chromosome partition protein Smc</fullName>
    </submittedName>
</protein>
<evidence type="ECO:0000259" key="2">
    <source>
        <dbReference type="PROSITE" id="PS51782"/>
    </source>
</evidence>
<dbReference type="InterPro" id="IPR018392">
    <property type="entry name" value="LysM"/>
</dbReference>
<feature type="domain" description="LysM" evidence="2">
    <location>
        <begin position="290"/>
        <end position="339"/>
    </location>
</feature>
<evidence type="ECO:0000256" key="1">
    <source>
        <dbReference type="SAM" id="Coils"/>
    </source>
</evidence>
<dbReference type="PROSITE" id="PS51782">
    <property type="entry name" value="LYSM"/>
    <property type="match status" value="1"/>
</dbReference>
<sequence>MRRRGLSESISLRCVARLRFPAGLLLAPLLLLSGCAYVHFGRIPPTNDALEQQNFDLRMDKDILKQELAIARKEGDALRSTLDASANGADVATLTKRLAEAARDIGAMRVKVERASSGGNIRVAQGGAEIALLRRQLDVAQEGAASAQRDAEALRTENRDLRRQLDAQKDQNRALAAQVQGLSTDSARLRAAIADLNSELLAQKQARNQAEQAAAAARDQLHTVLAAAQANAAPVQPATSFGNLREGMVSGAAAMDGSSKAVVTVAPDGSASVMLRAHAPDRSTPASGSRTYVVQSGDTLESIAKKFYGTTERWNWIYAANNALLRDNRPLRPGMQLVIPDSPEAP</sequence>
<dbReference type="EMBL" id="MLJW01000027">
    <property type="protein sequence ID" value="OIR09277.1"/>
    <property type="molecule type" value="Genomic_DNA"/>
</dbReference>
<feature type="coiled-coil region" evidence="1">
    <location>
        <begin position="130"/>
        <end position="220"/>
    </location>
</feature>
<dbReference type="SMART" id="SM00257">
    <property type="entry name" value="LysM"/>
    <property type="match status" value="1"/>
</dbReference>
<dbReference type="InterPro" id="IPR052196">
    <property type="entry name" value="Bact_Kbp"/>
</dbReference>
<gene>
    <name evidence="3" type="primary">smc_9</name>
    <name evidence="3" type="ORF">GALL_85100</name>
</gene>
<dbReference type="CDD" id="cd00118">
    <property type="entry name" value="LysM"/>
    <property type="match status" value="1"/>
</dbReference>
<dbReference type="PANTHER" id="PTHR34700:SF4">
    <property type="entry name" value="PHAGE-LIKE ELEMENT PBSX PROTEIN XKDP"/>
    <property type="match status" value="1"/>
</dbReference>
<dbReference type="SUPFAM" id="SSF54106">
    <property type="entry name" value="LysM domain"/>
    <property type="match status" value="1"/>
</dbReference>
<name>A0A1J5SZ61_9ZZZZ</name>
<evidence type="ECO:0000313" key="3">
    <source>
        <dbReference type="EMBL" id="OIR09277.1"/>
    </source>
</evidence>
<accession>A0A1J5SZ61</accession>
<reference evidence="3" key="1">
    <citation type="submission" date="2016-10" db="EMBL/GenBank/DDBJ databases">
        <title>Sequence of Gallionella enrichment culture.</title>
        <authorList>
            <person name="Poehlein A."/>
            <person name="Muehling M."/>
            <person name="Daniel R."/>
        </authorList>
    </citation>
    <scope>NUCLEOTIDE SEQUENCE</scope>
</reference>
<organism evidence="3">
    <name type="scientific">mine drainage metagenome</name>
    <dbReference type="NCBI Taxonomy" id="410659"/>
    <lineage>
        <taxon>unclassified sequences</taxon>
        <taxon>metagenomes</taxon>
        <taxon>ecological metagenomes</taxon>
    </lineage>
</organism>
<comment type="caution">
    <text evidence="3">The sequence shown here is derived from an EMBL/GenBank/DDBJ whole genome shotgun (WGS) entry which is preliminary data.</text>
</comment>
<dbReference type="InterPro" id="IPR036779">
    <property type="entry name" value="LysM_dom_sf"/>
</dbReference>
<dbReference type="PROSITE" id="PS51257">
    <property type="entry name" value="PROKAR_LIPOPROTEIN"/>
    <property type="match status" value="1"/>
</dbReference>
<keyword evidence="1" id="KW-0175">Coiled coil</keyword>
<proteinExistence type="predicted"/>
<dbReference type="PANTHER" id="PTHR34700">
    <property type="entry name" value="POTASSIUM BINDING PROTEIN KBP"/>
    <property type="match status" value="1"/>
</dbReference>
<dbReference type="Gene3D" id="3.10.350.10">
    <property type="entry name" value="LysM domain"/>
    <property type="match status" value="1"/>
</dbReference>
<dbReference type="Pfam" id="PF01476">
    <property type="entry name" value="LysM"/>
    <property type="match status" value="1"/>
</dbReference>